<sequence>MGQTANSCQKMLDGRPPDVSGMVVDDPCLMNIPTSFYHSTNQELDLSNKTFKREVGGPYSVMMDNKIGKPHLIDTDQQNFFRDSKPPNEVHAVKGERENSGESEDEDDDDDEDDEEGEDDDEDEVNYKREQIIVEVNLNNQTLNVSKGDKGVPKDPSHIKTSSDDEGGDSGEDEQDSHEDEENNPLTLDGQTNMQHGNQDQITCHPNVAQSPVLPVVRG</sequence>
<organism evidence="2">
    <name type="scientific">Xenopus tropicalis</name>
    <name type="common">Western clawed frog</name>
    <name type="synonym">Silurana tropicalis</name>
    <dbReference type="NCBI Taxonomy" id="8364"/>
    <lineage>
        <taxon>Eukaryota</taxon>
        <taxon>Metazoa</taxon>
        <taxon>Chordata</taxon>
        <taxon>Craniata</taxon>
        <taxon>Vertebrata</taxon>
        <taxon>Euteleostomi</taxon>
        <taxon>Amphibia</taxon>
        <taxon>Batrachia</taxon>
        <taxon>Anura</taxon>
        <taxon>Pipoidea</taxon>
        <taxon>Pipidae</taxon>
        <taxon>Xenopodinae</taxon>
        <taxon>Xenopus</taxon>
        <taxon>Silurana</taxon>
    </lineage>
</organism>
<feature type="compositionally biased region" description="Basic and acidic residues" evidence="1">
    <location>
        <begin position="147"/>
        <end position="163"/>
    </location>
</feature>
<evidence type="ECO:0000256" key="1">
    <source>
        <dbReference type="SAM" id="MobiDB-lite"/>
    </source>
</evidence>
<accession>B0BLU5</accession>
<evidence type="ECO:0000313" key="5">
    <source>
        <dbReference type="Xenbase" id="XB-GENE-1020912"/>
    </source>
</evidence>
<dbReference type="AlphaFoldDB" id="B0BLU5"/>
<evidence type="ECO:0000313" key="2">
    <source>
        <dbReference type="EMBL" id="AAI58165.1"/>
    </source>
</evidence>
<proteinExistence type="evidence at transcript level"/>
<reference evidence="4" key="1">
    <citation type="journal article" date="2002" name="Dev. Dyn.">
        <title>Genetic and genomic tools for Xenopus research: The NIH Xenopus initiative.</title>
        <authorList>
            <person name="Klein S.L."/>
            <person name="Strausberg R.L."/>
            <person name="Wagner L."/>
            <person name="Pontius J."/>
            <person name="Clifton S.W."/>
            <person name="Richardson P."/>
        </authorList>
    </citation>
    <scope>NUCLEOTIDE SEQUENCE</scope>
</reference>
<feature type="region of interest" description="Disordered" evidence="1">
    <location>
        <begin position="78"/>
        <end position="219"/>
    </location>
</feature>
<dbReference type="CTD" id="22834"/>
<dbReference type="Proteomes" id="UP000008143">
    <property type="component" value="Chromosome 10"/>
</dbReference>
<gene>
    <name evidence="2 4 5" type="primary">znf652</name>
    <name evidence="4" type="synonym">znf652-a</name>
    <name evidence="4" type="synonym">znf652-b</name>
</gene>
<dbReference type="GeneID" id="100135725"/>
<dbReference type="OrthoDB" id="427030at2759"/>
<dbReference type="KEGG" id="xtr:100135725"/>
<feature type="compositionally biased region" description="Acidic residues" evidence="1">
    <location>
        <begin position="164"/>
        <end position="183"/>
    </location>
</feature>
<dbReference type="Xenbase" id="XB-GENE-1020912">
    <property type="gene designation" value="znf652"/>
</dbReference>
<dbReference type="EMBL" id="BC158164">
    <property type="protein sequence ID" value="AAI58165.1"/>
    <property type="molecule type" value="mRNA"/>
</dbReference>
<feature type="compositionally biased region" description="Acidic residues" evidence="1">
    <location>
        <begin position="101"/>
        <end position="124"/>
    </location>
</feature>
<feature type="compositionally biased region" description="Polar residues" evidence="1">
    <location>
        <begin position="184"/>
        <end position="210"/>
    </location>
</feature>
<protein>
    <submittedName>
        <fullName evidence="4">Zinc finger protein 652</fullName>
    </submittedName>
    <submittedName>
        <fullName evidence="2">Znf652 protein</fullName>
    </submittedName>
</protein>
<name>B0BLU5_XENTR</name>
<evidence type="ECO:0000313" key="4">
    <source>
        <dbReference type="RefSeq" id="NP_001107727.1"/>
    </source>
</evidence>
<reference evidence="2" key="2">
    <citation type="submission" date="2008-01" db="EMBL/GenBank/DDBJ databases">
        <authorList>
            <consortium name="NIH - Xenopus Gene Collection (XGC) project"/>
        </authorList>
    </citation>
    <scope>NUCLEOTIDE SEQUENCE [LARGE SCALE MRNA]</scope>
    <source>
        <tissue evidence="2">Whole embryo</tissue>
    </source>
</reference>
<keyword evidence="3" id="KW-1185">Reference proteome</keyword>
<reference evidence="4" key="3">
    <citation type="submission" date="2025-04" db="UniProtKB">
        <authorList>
            <consortium name="RefSeq"/>
        </authorList>
    </citation>
    <scope>IDENTIFICATION</scope>
</reference>
<dbReference type="RefSeq" id="NP_001107727.1">
    <property type="nucleotide sequence ID" value="NM_001114255.1"/>
</dbReference>
<dbReference type="AGR" id="Xenbase:XB-GENE-1020912"/>
<evidence type="ECO:0000313" key="3">
    <source>
        <dbReference type="Proteomes" id="UP000008143"/>
    </source>
</evidence>
<feature type="compositionally biased region" description="Basic and acidic residues" evidence="1">
    <location>
        <begin position="82"/>
        <end position="100"/>
    </location>
</feature>